<evidence type="ECO:0000313" key="9">
    <source>
        <dbReference type="EMBL" id="AGH03261.1"/>
    </source>
</evidence>
<accession>M4PU42</accession>
<dbReference type="InterPro" id="IPR006856">
    <property type="entry name" value="MATalpha_HMGbox"/>
</dbReference>
<sequence>MTPTTTASPGTPDRRGGNSQCRALNAFMAFRSFYNRMLPNMQQKDRSGVLTSLWGINPHKNKWTLMAKVYSFLRAELGKDSVLLPSFLEHACSVLRIPPLDSYLQQQGFALLEDETGSLSLVHQAKTSTSSLTEADSEDQLGGTQIDPSGPSRKDKAALLENPRFVDFKNRNQENIAAAASALHESDDQDVSGTDLGDEEAAAGLYAEHELLQAVFDRGFQIDPATLQNDETVDSKKQLLVQKLQSMAYEMLIGGEFPVISGASGFSHTIKHNPIAAATQLFSRENPLEFDVLVVDKDDLVKNHVYCEVNPDGSDRAVVLETSGQRTSHAHSTAGPFHHSTPMASITDTDTVENATPSYSQKMAYQSLHTGGRFYIFTSQPSTLGNSIIPNGSLGDGGSPITSQSARTATSGTSGTNGSTSPSASFDGHGSASATTSPPADLDAGSTYEDDHVTSSMPDHHHDGNEMAWTHSYADRRQSVGGVSDAETVVATHPTTGAGGGLAWHGGASSNPIVSPSAAQSTRRAETNTSGVQGRARVQKSNNSTKSAKSTTRSRGRLGQDLDYLVGELAQDPAQLQAQLAQGQRPPVFDHVYRTQLAAQAAQAAGSGADSEDPMMPPMHMTERMQPLSQMPMGTSATQSMLSYNFPTAMPNMNMHAGQHAGNTAAAFFTMQNPPDGTLLDLSDPAMLDQFLGLPSEGPNADMSGFNWSRQ</sequence>
<proteinExistence type="inferred from homology"/>
<evidence type="ECO:0000256" key="6">
    <source>
        <dbReference type="SAM" id="MobiDB-lite"/>
    </source>
</evidence>
<dbReference type="PROSITE" id="PS51325">
    <property type="entry name" value="ALPHA_BOX"/>
    <property type="match status" value="1"/>
</dbReference>
<feature type="compositionally biased region" description="Low complexity" evidence="6">
    <location>
        <begin position="540"/>
        <end position="553"/>
    </location>
</feature>
<comment type="subcellular location">
    <subcellularLocation>
        <location evidence="5">Nucleus</location>
    </subcellularLocation>
</comment>
<evidence type="ECO:0000313" key="8">
    <source>
        <dbReference type="EMBL" id="AGH03254.1"/>
    </source>
</evidence>
<feature type="region of interest" description="Disordered" evidence="6">
    <location>
        <begin position="512"/>
        <end position="558"/>
    </location>
</feature>
<reference evidence="8" key="2">
    <citation type="journal article" date="2013" name="G3 (Bethesda)">
        <title>Unequal Recombination and Evolution of the Mating-Type (MAT) Loci in the Pathogenic Fungus Grosmannia clavigera and Relatives.</title>
        <authorList>
            <person name="Tsui C.K."/>
            <person name="Diguistini S."/>
            <person name="Wang Y."/>
            <person name="Feau N."/>
            <person name="Dhillon B."/>
            <person name="Bohlmann J."/>
            <person name="Hamelin R.C."/>
        </authorList>
    </citation>
    <scope>NUCLEOTIDE SEQUENCE</scope>
    <source>
        <strain evidence="8">UAMH 1363</strain>
        <strain evidence="9">UAMH 4875</strain>
    </source>
</reference>
<comment type="similarity">
    <text evidence="5">Belongs to the MATALPHA1 family.</text>
</comment>
<dbReference type="GO" id="GO:0005634">
    <property type="term" value="C:nucleus"/>
    <property type="evidence" value="ECO:0007669"/>
    <property type="project" value="UniProtKB-SubCell"/>
</dbReference>
<evidence type="ECO:0000256" key="1">
    <source>
        <dbReference type="ARBA" id="ARBA00023015"/>
    </source>
</evidence>
<dbReference type="AlphaFoldDB" id="M4PU42"/>
<feature type="compositionally biased region" description="Basic and acidic residues" evidence="6">
    <location>
        <begin position="449"/>
        <end position="465"/>
    </location>
</feature>
<feature type="region of interest" description="Disordered" evidence="6">
    <location>
        <begin position="129"/>
        <end position="155"/>
    </location>
</feature>
<protein>
    <submittedName>
        <fullName evidence="9">Alpha box mating type protein</fullName>
    </submittedName>
    <submittedName>
        <fullName evidence="8">Alpha box protein</fullName>
    </submittedName>
</protein>
<dbReference type="Pfam" id="PF04769">
    <property type="entry name" value="MATalpha_HMGbox"/>
    <property type="match status" value="1"/>
</dbReference>
<keyword evidence="3 5" id="KW-0804">Transcription</keyword>
<feature type="domain" description="Alpha box" evidence="7">
    <location>
        <begin position="19"/>
        <end position="74"/>
    </location>
</feature>
<feature type="region of interest" description="Disordered" evidence="6">
    <location>
        <begin position="388"/>
        <end position="466"/>
    </location>
</feature>
<evidence type="ECO:0000256" key="5">
    <source>
        <dbReference type="RuleBase" id="RU003516"/>
    </source>
</evidence>
<keyword evidence="2 5" id="KW-0238">DNA-binding</keyword>
<keyword evidence="1 5" id="KW-0805">Transcription regulation</keyword>
<dbReference type="GO" id="GO:0008301">
    <property type="term" value="F:DNA binding, bending"/>
    <property type="evidence" value="ECO:0007669"/>
    <property type="project" value="InterPro"/>
</dbReference>
<organism evidence="8">
    <name type="scientific">Ophiostoma montium</name>
    <dbReference type="NCBI Taxonomy" id="230073"/>
    <lineage>
        <taxon>Eukaryota</taxon>
        <taxon>Fungi</taxon>
        <taxon>Dikarya</taxon>
        <taxon>Ascomycota</taxon>
        <taxon>Pezizomycotina</taxon>
        <taxon>Sordariomycetes</taxon>
        <taxon>Sordariomycetidae</taxon>
        <taxon>Ophiostomatales</taxon>
        <taxon>Ophiostomataceae</taxon>
        <taxon>Ophiostoma</taxon>
    </lineage>
</organism>
<dbReference type="EMBL" id="JX402993">
    <property type="protein sequence ID" value="AGH03254.1"/>
    <property type="molecule type" value="Genomic_DNA"/>
</dbReference>
<dbReference type="GO" id="GO:0045895">
    <property type="term" value="P:positive regulation of mating-type specific transcription, DNA-templated"/>
    <property type="evidence" value="ECO:0007669"/>
    <property type="project" value="InterPro"/>
</dbReference>
<evidence type="ECO:0000256" key="2">
    <source>
        <dbReference type="ARBA" id="ARBA00023125"/>
    </source>
</evidence>
<evidence type="ECO:0000256" key="3">
    <source>
        <dbReference type="ARBA" id="ARBA00023163"/>
    </source>
</evidence>
<feature type="compositionally biased region" description="Low complexity" evidence="6">
    <location>
        <begin position="402"/>
        <end position="425"/>
    </location>
</feature>
<keyword evidence="4 5" id="KW-0539">Nucleus</keyword>
<evidence type="ECO:0000256" key="4">
    <source>
        <dbReference type="ARBA" id="ARBA00023242"/>
    </source>
</evidence>
<feature type="compositionally biased region" description="Polar residues" evidence="6">
    <location>
        <begin position="512"/>
        <end position="532"/>
    </location>
</feature>
<dbReference type="EMBL" id="JX402995">
    <property type="protein sequence ID" value="AGH03261.1"/>
    <property type="molecule type" value="Genomic_DNA"/>
</dbReference>
<reference evidence="8" key="1">
    <citation type="submission" date="2012-07" db="EMBL/GenBank/DDBJ databases">
        <authorList>
            <person name="Tsui C.K.M."/>
            <person name="DiGuistini S."/>
            <person name="Feau N."/>
            <person name="Bohlmann J."/>
            <person name="Hamelin R.C."/>
        </authorList>
    </citation>
    <scope>NUCLEOTIDE SEQUENCE</scope>
    <source>
        <strain evidence="8">UAMH 1363</strain>
        <strain evidence="9">UAMH 4875</strain>
    </source>
</reference>
<evidence type="ECO:0000259" key="7">
    <source>
        <dbReference type="PROSITE" id="PS51325"/>
    </source>
</evidence>
<name>M4PU42_9PEZI</name>